<sequence>MSNHESFLPLAYSLSPGSEFLSKLCQSSHAMVKRTLPFLALAGLPSVVLAADCANTLTVGYPTPAVADGWAFRLVANGFTRPRGLIFDNDGGLLVVDSGVGLIHLTLKDDGGTCLSVSEKTTLIGNRNLNHGVALSSDGSAIYVSTSDEVLSWGYNSTSVKVSGTSRTLVKDMASGGHTTRTLLASQKQPGILLVSRGSDGNMDMGTLEIGSGRSQIRSFNISSLSENSDGIEYTDGDVVGWGLRNSVGVAEHPSTGGIWSVENSVDQLQRQGEDIHNDNPGEELNYHGTAEKPDGRNYGYPSCFTVWRTDDFPNIGSLKTGNSFAVDDAENSMNDTTCNADFISPRLALPPHTAPLDIKFADDGSTAYVSFHGSWNRDEPAGYRVASIAFKDGQPTAANDSQDAAVDLLTNPDLSKCPGSCFRPVGLAFDSKKRLWLTSDSTGEIFVLEHGGNSTNTGSSGNDDSAGSRFWPRSAVDGVMAVVFVVIAVIYMS</sequence>
<protein>
    <recommendedName>
        <fullName evidence="1">Pyrroloquinoline quinone-dependent pyranose dehydrogenase beta-propeller domain-containing protein</fullName>
    </recommendedName>
</protein>
<comment type="caution">
    <text evidence="2">The sequence shown here is derived from an EMBL/GenBank/DDBJ whole genome shotgun (WGS) entry which is preliminary data.</text>
</comment>
<dbReference type="SUPFAM" id="SSF50952">
    <property type="entry name" value="Soluble quinoprotein glucose dehydrogenase"/>
    <property type="match status" value="1"/>
</dbReference>
<evidence type="ECO:0000313" key="2">
    <source>
        <dbReference type="EMBL" id="KAF9746466.1"/>
    </source>
</evidence>
<dbReference type="AlphaFoldDB" id="A0A8H7KA58"/>
<accession>A0A8H7KA58</accession>
<organism evidence="2 3">
    <name type="scientific">Bionectria ochroleuca</name>
    <name type="common">Gliocladium roseum</name>
    <dbReference type="NCBI Taxonomy" id="29856"/>
    <lineage>
        <taxon>Eukaryota</taxon>
        <taxon>Fungi</taxon>
        <taxon>Dikarya</taxon>
        <taxon>Ascomycota</taxon>
        <taxon>Pezizomycotina</taxon>
        <taxon>Sordariomycetes</taxon>
        <taxon>Hypocreomycetidae</taxon>
        <taxon>Hypocreales</taxon>
        <taxon>Bionectriaceae</taxon>
        <taxon>Clonostachys</taxon>
    </lineage>
</organism>
<dbReference type="InterPro" id="IPR054539">
    <property type="entry name" value="Beta-prop_PDH"/>
</dbReference>
<feature type="domain" description="Pyrroloquinoline quinone-dependent pyranose dehydrogenase beta-propeller" evidence="1">
    <location>
        <begin position="64"/>
        <end position="451"/>
    </location>
</feature>
<dbReference type="Pfam" id="PF22807">
    <property type="entry name" value="TrAA12"/>
    <property type="match status" value="1"/>
</dbReference>
<dbReference type="InterPro" id="IPR011041">
    <property type="entry name" value="Quinoprot_gluc/sorb_DH_b-prop"/>
</dbReference>
<evidence type="ECO:0000313" key="3">
    <source>
        <dbReference type="Proteomes" id="UP000616885"/>
    </source>
</evidence>
<name>A0A8H7KA58_BIOOC</name>
<evidence type="ECO:0000259" key="1">
    <source>
        <dbReference type="Pfam" id="PF22807"/>
    </source>
</evidence>
<reference evidence="2" key="1">
    <citation type="submission" date="2020-10" db="EMBL/GenBank/DDBJ databases">
        <title>High-Quality Genome Resource of Clonostachys rosea strain S41 by Oxford Nanopore Long-Read Sequencing.</title>
        <authorList>
            <person name="Wang H."/>
        </authorList>
    </citation>
    <scope>NUCLEOTIDE SEQUENCE</scope>
    <source>
        <strain evidence="2">S41</strain>
    </source>
</reference>
<proteinExistence type="predicted"/>
<dbReference type="Gene3D" id="2.120.10.30">
    <property type="entry name" value="TolB, C-terminal domain"/>
    <property type="match status" value="1"/>
</dbReference>
<dbReference type="Proteomes" id="UP000616885">
    <property type="component" value="Unassembled WGS sequence"/>
</dbReference>
<dbReference type="EMBL" id="JADCTT010000011">
    <property type="protein sequence ID" value="KAF9746466.1"/>
    <property type="molecule type" value="Genomic_DNA"/>
</dbReference>
<gene>
    <name evidence="2" type="ORF">IM811_003371</name>
</gene>
<dbReference type="InterPro" id="IPR011042">
    <property type="entry name" value="6-blade_b-propeller_TolB-like"/>
</dbReference>